<dbReference type="RefSeq" id="WP_202652117.1">
    <property type="nucleotide sequence ID" value="NZ_JAESWB010000025.1"/>
</dbReference>
<comment type="caution">
    <text evidence="1">The sequence shown here is derived from an EMBL/GenBank/DDBJ whole genome shotgun (WGS) entry which is preliminary data.</text>
</comment>
<accession>A0ABS1TKR8</accession>
<evidence type="ECO:0000313" key="2">
    <source>
        <dbReference type="Proteomes" id="UP000623967"/>
    </source>
</evidence>
<name>A0ABS1TKR8_9BACI</name>
<keyword evidence="2" id="KW-1185">Reference proteome</keyword>
<dbReference type="Proteomes" id="UP000623967">
    <property type="component" value="Unassembled WGS sequence"/>
</dbReference>
<sequence length="337" mass="39343">MTTKTMKYEIKYEKDLYNLLSDIQYEVFLLKNKATSLAYDWQNFSFSYFNRFGEYPKDKKITGVTLTADINRILKEDHAKSVYSMTRETAVKEAVDKFQNDIVKIRKGEISIMRYKRDGSFPIRSKQINQIKKVNSKKYTCKLSLLSREGVKERGLKNGQIEVELRTGKGAYEILDRIIDGTYKLCDSRITKNKNKFYLLVTYSFESKKEEQLDTNKIMGIDLGVNIPAMLAISDNKWYRQPVGDSQEIKSFQNQVESRKRRLQKQRKWCGEGSIGHGTKTRLTPLNKLSGKIKRFKDTKNHCWSRYIVDEAVRNKCGTIQMEDLSEIAEENTFLKT</sequence>
<dbReference type="EMBL" id="JAESWB010000025">
    <property type="protein sequence ID" value="MBL4951118.1"/>
    <property type="molecule type" value="Genomic_DNA"/>
</dbReference>
<evidence type="ECO:0008006" key="3">
    <source>
        <dbReference type="Google" id="ProtNLM"/>
    </source>
</evidence>
<evidence type="ECO:0000313" key="1">
    <source>
        <dbReference type="EMBL" id="MBL4951118.1"/>
    </source>
</evidence>
<gene>
    <name evidence="1" type="ORF">JK635_02535</name>
</gene>
<proteinExistence type="predicted"/>
<protein>
    <recommendedName>
        <fullName evidence="3">Transposase</fullName>
    </recommendedName>
</protein>
<reference evidence="1 2" key="1">
    <citation type="submission" date="2021-01" db="EMBL/GenBank/DDBJ databases">
        <title>Genome public.</title>
        <authorList>
            <person name="Liu C."/>
            <person name="Sun Q."/>
        </authorList>
    </citation>
    <scope>NUCLEOTIDE SEQUENCE [LARGE SCALE GENOMIC DNA]</scope>
    <source>
        <strain evidence="1 2">YIM B02564</strain>
    </source>
</reference>
<organism evidence="1 2">
    <name type="scientific">Neobacillus paridis</name>
    <dbReference type="NCBI Taxonomy" id="2803862"/>
    <lineage>
        <taxon>Bacteria</taxon>
        <taxon>Bacillati</taxon>
        <taxon>Bacillota</taxon>
        <taxon>Bacilli</taxon>
        <taxon>Bacillales</taxon>
        <taxon>Bacillaceae</taxon>
        <taxon>Neobacillus</taxon>
    </lineage>
</organism>